<reference evidence="2 3" key="2">
    <citation type="journal article" date="2015" name="PLoS ONE">
        <title>Comparative Genomic and Phylogenomic Analyses Reveal a Conserved Core Genome Shared by Estuarine and Oceanic Cyanopodoviruses.</title>
        <authorList>
            <person name="Huang S."/>
            <person name="Zhang S."/>
            <person name="Jiao N."/>
            <person name="Chen F."/>
        </authorList>
    </citation>
    <scope>NUCLEOTIDE SEQUENCE [LARGE SCALE GENOMIC DNA]</scope>
</reference>
<reference evidence="3" key="1">
    <citation type="submission" date="2012-12" db="EMBL/GenBank/DDBJ databases">
        <title>Genomics of marine cyanopodoviruses.</title>
        <authorList>
            <person name="Huang S."/>
            <person name="Chen F."/>
        </authorList>
    </citation>
    <scope>NUCLEOTIDE SEQUENCE [LARGE SCALE GENOMIC DNA]</scope>
</reference>
<keyword evidence="3" id="KW-1185">Reference proteome</keyword>
<dbReference type="EMBL" id="KC310802">
    <property type="protein sequence ID" value="AGK86531.1"/>
    <property type="molecule type" value="Genomic_DNA"/>
</dbReference>
<evidence type="ECO:0000256" key="1">
    <source>
        <dbReference type="SAM" id="MobiDB-lite"/>
    </source>
</evidence>
<evidence type="ECO:0000313" key="2">
    <source>
        <dbReference type="EMBL" id="AGK86531.1"/>
    </source>
</evidence>
<feature type="compositionally biased region" description="Acidic residues" evidence="1">
    <location>
        <begin position="67"/>
        <end position="88"/>
    </location>
</feature>
<sequence length="253" mass="28581">MAIELTLNPNDEVEGQLSADEQESLEIGERLAQEEEQLLAGKYRSAEELERGYLELQKRLSGKQEDVEAEPQQQEEEQNEEDTQEETSLYEEIMESYQKGEWDQDLVKQVEGMNPVDVVNLFLENQQAQAGPVATDDDIAQIQQSVGGAEDYTSMIQWASENLSEQEIGMYDAVMDRGDPLAMFFAAQALYGRYQDAVGVDGELLTGTTPRNSADVFRSQAEVVRAMSDPRYDNDPAYRQDVADKLERSNLQF</sequence>
<gene>
    <name evidence="2" type="ORF">S-CBP1_0026</name>
</gene>
<feature type="region of interest" description="Disordered" evidence="1">
    <location>
        <begin position="57"/>
        <end position="88"/>
    </location>
</feature>
<evidence type="ECO:0000313" key="3">
    <source>
        <dbReference type="Proteomes" id="UP000030045"/>
    </source>
</evidence>
<feature type="region of interest" description="Disordered" evidence="1">
    <location>
        <begin position="1"/>
        <end position="22"/>
    </location>
</feature>
<dbReference type="GeneID" id="22112106"/>
<proteinExistence type="predicted"/>
<name>A0A096VKE8_9CAUD</name>
<dbReference type="KEGG" id="vg:22112106"/>
<protein>
    <submittedName>
        <fullName evidence="2">Capsid assembly protein (Scaffold)</fullName>
    </submittedName>
</protein>
<feature type="compositionally biased region" description="Basic and acidic residues" evidence="1">
    <location>
        <begin position="57"/>
        <end position="66"/>
    </location>
</feature>
<dbReference type="RefSeq" id="YP_009103186.1">
    <property type="nucleotide sequence ID" value="NC_025456.1"/>
</dbReference>
<organism evidence="2 3">
    <name type="scientific">Synechococcus phage S-CBP1</name>
    <dbReference type="NCBI Taxonomy" id="1273711"/>
    <lineage>
        <taxon>Viruses</taxon>
        <taxon>Duplodnaviria</taxon>
        <taxon>Heunggongvirae</taxon>
        <taxon>Uroviricota</taxon>
        <taxon>Caudoviricetes</taxon>
        <taxon>Autographivirales</taxon>
        <taxon>Sechaudvirinae</taxon>
        <taxon>Angmobvirus</taxon>
        <taxon>Angmobvirus SCBP1</taxon>
    </lineage>
</organism>
<accession>A0A096VKE8</accession>
<dbReference type="OrthoDB" id="22192at10239"/>
<dbReference type="Proteomes" id="UP000030045">
    <property type="component" value="Segment"/>
</dbReference>